<dbReference type="PANTHER" id="PTHR32444:SF89">
    <property type="entry name" value="S GLYCOPROTEIN"/>
    <property type="match status" value="1"/>
</dbReference>
<dbReference type="SUPFAM" id="SSF56112">
    <property type="entry name" value="Protein kinase-like (PK-like)"/>
    <property type="match status" value="1"/>
</dbReference>
<organism evidence="2 3">
    <name type="scientific">Rubroshorea leprosula</name>
    <dbReference type="NCBI Taxonomy" id="152421"/>
    <lineage>
        <taxon>Eukaryota</taxon>
        <taxon>Viridiplantae</taxon>
        <taxon>Streptophyta</taxon>
        <taxon>Embryophyta</taxon>
        <taxon>Tracheophyta</taxon>
        <taxon>Spermatophyta</taxon>
        <taxon>Magnoliopsida</taxon>
        <taxon>eudicotyledons</taxon>
        <taxon>Gunneridae</taxon>
        <taxon>Pentapetalae</taxon>
        <taxon>rosids</taxon>
        <taxon>malvids</taxon>
        <taxon>Malvales</taxon>
        <taxon>Dipterocarpaceae</taxon>
        <taxon>Rubroshorea</taxon>
    </lineage>
</organism>
<dbReference type="Gene3D" id="3.30.200.20">
    <property type="entry name" value="Phosphorylase Kinase, domain 1"/>
    <property type="match status" value="1"/>
</dbReference>
<dbReference type="EMBL" id="BPVZ01000052">
    <property type="protein sequence ID" value="GKV19185.1"/>
    <property type="molecule type" value="Genomic_DNA"/>
</dbReference>
<keyword evidence="3" id="KW-1185">Reference proteome</keyword>
<accession>A0AAV5K7N7</accession>
<comment type="caution">
    <text evidence="2">The sequence shown here is derived from an EMBL/GenBank/DDBJ whole genome shotgun (WGS) entry which is preliminary data.</text>
</comment>
<evidence type="ECO:0000313" key="2">
    <source>
        <dbReference type="EMBL" id="GKV19185.1"/>
    </source>
</evidence>
<evidence type="ECO:0000256" key="1">
    <source>
        <dbReference type="SAM" id="MobiDB-lite"/>
    </source>
</evidence>
<gene>
    <name evidence="2" type="ORF">SLEP1_g29477</name>
</gene>
<reference evidence="2 3" key="1">
    <citation type="journal article" date="2021" name="Commun. Biol.">
        <title>The genome of Shorea leprosula (Dipterocarpaceae) highlights the ecological relevance of drought in aseasonal tropical rainforests.</title>
        <authorList>
            <person name="Ng K.K.S."/>
            <person name="Kobayashi M.J."/>
            <person name="Fawcett J.A."/>
            <person name="Hatakeyama M."/>
            <person name="Paape T."/>
            <person name="Ng C.H."/>
            <person name="Ang C.C."/>
            <person name="Tnah L.H."/>
            <person name="Lee C.T."/>
            <person name="Nishiyama T."/>
            <person name="Sese J."/>
            <person name="O'Brien M.J."/>
            <person name="Copetti D."/>
            <person name="Mohd Noor M.I."/>
            <person name="Ong R.C."/>
            <person name="Putra M."/>
            <person name="Sireger I.Z."/>
            <person name="Indrioko S."/>
            <person name="Kosugi Y."/>
            <person name="Izuno A."/>
            <person name="Isagi Y."/>
            <person name="Lee S.L."/>
            <person name="Shimizu K.K."/>
        </authorList>
    </citation>
    <scope>NUCLEOTIDE SEQUENCE [LARGE SCALE GENOMIC DNA]</scope>
    <source>
        <strain evidence="2">214</strain>
    </source>
</reference>
<feature type="region of interest" description="Disordered" evidence="1">
    <location>
        <begin position="18"/>
        <end position="39"/>
    </location>
</feature>
<evidence type="ECO:0000313" key="3">
    <source>
        <dbReference type="Proteomes" id="UP001054252"/>
    </source>
</evidence>
<name>A0AAV5K7N7_9ROSI</name>
<sequence>MPPKRNVGKVAQTLQIGLGEGSPTHLEGENEPIIPPPLSPILREHSFVNPTFNKDSKSGDDIAQSGRCEDLPSTIDLKFVKDVLSGQQLWQSFEHRVNTFLPGAGIGYDLETGMDSTYSRAISLVLNNDQESENFYISLNTTDRASVILSEGTLKIMCWGKDTGCCLEGFVPKSDEEWNKNNWTEGCIRRTELSCLARTSLEASQGEETDKFWEMNAIELPDKSKYQEVKDVNECGQWKLRVDLITSLRTVSCIISLGALVYGLCWQRSKTIGKKDQTLENFDPDARRESPWDTLLESMLRSIVRKGEPQELPLFDFYSIAVVTKNFSMANKLGQGGYGPVYKGKPHDETDIAVKRLSSSQETL</sequence>
<protein>
    <submittedName>
        <fullName evidence="2">Uncharacterized protein</fullName>
    </submittedName>
</protein>
<dbReference type="InterPro" id="IPR011009">
    <property type="entry name" value="Kinase-like_dom_sf"/>
</dbReference>
<dbReference type="PANTHER" id="PTHR32444">
    <property type="entry name" value="BULB-TYPE LECTIN DOMAIN-CONTAINING PROTEIN"/>
    <property type="match status" value="1"/>
</dbReference>
<proteinExistence type="predicted"/>
<dbReference type="Proteomes" id="UP001054252">
    <property type="component" value="Unassembled WGS sequence"/>
</dbReference>
<dbReference type="AlphaFoldDB" id="A0AAV5K7N7"/>